<dbReference type="InterPro" id="IPR044855">
    <property type="entry name" value="CoA-Trfase_III_dom3_sf"/>
</dbReference>
<organism evidence="2 3">
    <name type="scientific">Bordetella genomosp. 13</name>
    <dbReference type="NCBI Taxonomy" id="463040"/>
    <lineage>
        <taxon>Bacteria</taxon>
        <taxon>Pseudomonadati</taxon>
        <taxon>Pseudomonadota</taxon>
        <taxon>Betaproteobacteria</taxon>
        <taxon>Burkholderiales</taxon>
        <taxon>Alcaligenaceae</taxon>
        <taxon>Bordetella</taxon>
    </lineage>
</organism>
<evidence type="ECO:0000256" key="1">
    <source>
        <dbReference type="ARBA" id="ARBA00022679"/>
    </source>
</evidence>
<dbReference type="KEGG" id="bgm:CAL15_20510"/>
<keyword evidence="1 2" id="KW-0808">Transferase</keyword>
<dbReference type="InterPro" id="IPR050483">
    <property type="entry name" value="CoA-transferase_III_domain"/>
</dbReference>
<dbReference type="InterPro" id="IPR003673">
    <property type="entry name" value="CoA-Trfase_fam_III"/>
</dbReference>
<dbReference type="PANTHER" id="PTHR48207:SF3">
    <property type="entry name" value="SUCCINATE--HYDROXYMETHYLGLUTARATE COA-TRANSFERASE"/>
    <property type="match status" value="1"/>
</dbReference>
<dbReference type="SUPFAM" id="SSF89796">
    <property type="entry name" value="CoA-transferase family III (CaiB/BaiF)"/>
    <property type="match status" value="1"/>
</dbReference>
<dbReference type="Gene3D" id="3.30.1540.10">
    <property type="entry name" value="formyl-coa transferase, domain 3"/>
    <property type="match status" value="1"/>
</dbReference>
<dbReference type="Pfam" id="PF02515">
    <property type="entry name" value="CoA_transf_3"/>
    <property type="match status" value="1"/>
</dbReference>
<dbReference type="OrthoDB" id="5294844at2"/>
<dbReference type="GO" id="GO:0008410">
    <property type="term" value="F:CoA-transferase activity"/>
    <property type="evidence" value="ECO:0007669"/>
    <property type="project" value="TreeGrafter"/>
</dbReference>
<proteinExistence type="predicted"/>
<gene>
    <name evidence="2" type="ORF">CAL15_20510</name>
</gene>
<sequence>MKALPLHDIRIADFTWLGAGSFTTKVFADMGAEVIKIESAQRPDGLRVSPPYKDRIPGVNRSGYFADRNSSKKSITLNLKTEAGRAVAREIIAASDVVANNFSPGVMDKFGLGYADVCAFKPGIVYLSMSMQGQSGPQSRYLGYGLTIGALTGLHGLAGLPDRDPTGTGTNYPDHIPNPTHAALGVLAALRHRRRTGRGQHIDLSQVEPTLCLLGPTVADYTANGVLAQRSGNRHRPLAPYGVFPCEGDDRWIAITVDSDTQWQALLDVLDEPALADAAWRDAAGRLAKAEELERTLARSTARWNREELQQALQRAGVPAGAVLDARDVLSDPQLLHRGHWVRQQHAEMGETTYSALPFRFSDVPVRPRMPAPMLGEHTNSVLRSVLNKSDADIQTLAAAQALE</sequence>
<dbReference type="EMBL" id="CP021111">
    <property type="protein sequence ID" value="ARP96534.1"/>
    <property type="molecule type" value="Genomic_DNA"/>
</dbReference>
<dbReference type="Gene3D" id="3.40.50.10540">
    <property type="entry name" value="Crotonobetainyl-coa:carnitine coa-transferase, domain 1"/>
    <property type="match status" value="1"/>
</dbReference>
<evidence type="ECO:0000313" key="3">
    <source>
        <dbReference type="Proteomes" id="UP000194161"/>
    </source>
</evidence>
<keyword evidence="3" id="KW-1185">Reference proteome</keyword>
<name>A0A1W6ZI69_9BORD</name>
<protein>
    <submittedName>
        <fullName evidence="2">CoA-transferase</fullName>
    </submittedName>
</protein>
<dbReference type="InterPro" id="IPR023606">
    <property type="entry name" value="CoA-Trfase_III_dom_1_sf"/>
</dbReference>
<accession>A0A1W6ZI69</accession>
<reference evidence="2 3" key="1">
    <citation type="submission" date="2017-05" db="EMBL/GenBank/DDBJ databases">
        <title>Complete and WGS of Bordetella genogroups.</title>
        <authorList>
            <person name="Spilker T."/>
            <person name="LiPuma J."/>
        </authorList>
    </citation>
    <scope>NUCLEOTIDE SEQUENCE [LARGE SCALE GENOMIC DNA]</scope>
    <source>
        <strain evidence="2 3">AU7206</strain>
    </source>
</reference>
<dbReference type="AlphaFoldDB" id="A0A1W6ZI69"/>
<dbReference type="RefSeq" id="WP_086080182.1">
    <property type="nucleotide sequence ID" value="NZ_CP021111.1"/>
</dbReference>
<dbReference type="Proteomes" id="UP000194161">
    <property type="component" value="Chromosome"/>
</dbReference>
<dbReference type="PANTHER" id="PTHR48207">
    <property type="entry name" value="SUCCINATE--HYDROXYMETHYLGLUTARATE COA-TRANSFERASE"/>
    <property type="match status" value="1"/>
</dbReference>
<evidence type="ECO:0000313" key="2">
    <source>
        <dbReference type="EMBL" id="ARP96534.1"/>
    </source>
</evidence>
<dbReference type="STRING" id="463040.CAL15_20510"/>